<dbReference type="InterPro" id="IPR000620">
    <property type="entry name" value="EamA_dom"/>
</dbReference>
<evidence type="ECO:0000256" key="4">
    <source>
        <dbReference type="ARBA" id="ARBA00022989"/>
    </source>
</evidence>
<feature type="transmembrane region" description="Helical" evidence="6">
    <location>
        <begin position="269"/>
        <end position="286"/>
    </location>
</feature>
<feature type="transmembrane region" description="Helical" evidence="6">
    <location>
        <begin position="182"/>
        <end position="201"/>
    </location>
</feature>
<comment type="caution">
    <text evidence="8">The sequence shown here is derived from an EMBL/GenBank/DDBJ whole genome shotgun (WGS) entry which is preliminary data.</text>
</comment>
<keyword evidence="5 6" id="KW-0472">Membrane</keyword>
<feature type="domain" description="EamA" evidence="7">
    <location>
        <begin position="159"/>
        <end position="286"/>
    </location>
</feature>
<feature type="domain" description="EamA" evidence="7">
    <location>
        <begin position="4"/>
        <end position="140"/>
    </location>
</feature>
<feature type="transmembrane region" description="Helical" evidence="6">
    <location>
        <begin position="33"/>
        <end position="53"/>
    </location>
</feature>
<dbReference type="EMBL" id="BAAAZO010000004">
    <property type="protein sequence ID" value="GAA3612440.1"/>
    <property type="molecule type" value="Genomic_DNA"/>
</dbReference>
<evidence type="ECO:0000256" key="2">
    <source>
        <dbReference type="ARBA" id="ARBA00007362"/>
    </source>
</evidence>
<evidence type="ECO:0000256" key="3">
    <source>
        <dbReference type="ARBA" id="ARBA00022692"/>
    </source>
</evidence>
<dbReference type="Pfam" id="PF00892">
    <property type="entry name" value="EamA"/>
    <property type="match status" value="2"/>
</dbReference>
<feature type="transmembrane region" description="Helical" evidence="6">
    <location>
        <begin position="213"/>
        <end position="235"/>
    </location>
</feature>
<keyword evidence="9" id="KW-1185">Reference proteome</keyword>
<accession>A0ABP6ZP52</accession>
<feature type="transmembrane region" description="Helical" evidence="6">
    <location>
        <begin position="65"/>
        <end position="86"/>
    </location>
</feature>
<keyword evidence="4 6" id="KW-1133">Transmembrane helix</keyword>
<name>A0ABP6ZP52_9ACTN</name>
<dbReference type="InterPro" id="IPR037185">
    <property type="entry name" value="EmrE-like"/>
</dbReference>
<feature type="transmembrane region" description="Helical" evidence="6">
    <location>
        <begin position="151"/>
        <end position="170"/>
    </location>
</feature>
<dbReference type="PANTHER" id="PTHR32322">
    <property type="entry name" value="INNER MEMBRANE TRANSPORTER"/>
    <property type="match status" value="1"/>
</dbReference>
<comment type="similarity">
    <text evidence="2">Belongs to the EamA transporter family.</text>
</comment>
<dbReference type="RefSeq" id="WP_231482075.1">
    <property type="nucleotide sequence ID" value="NZ_BAAAZO010000004.1"/>
</dbReference>
<evidence type="ECO:0000313" key="8">
    <source>
        <dbReference type="EMBL" id="GAA3612440.1"/>
    </source>
</evidence>
<feature type="transmembrane region" description="Helical" evidence="6">
    <location>
        <begin position="98"/>
        <end position="116"/>
    </location>
</feature>
<dbReference type="Proteomes" id="UP001501074">
    <property type="component" value="Unassembled WGS sequence"/>
</dbReference>
<evidence type="ECO:0000256" key="5">
    <source>
        <dbReference type="ARBA" id="ARBA00023136"/>
    </source>
</evidence>
<feature type="transmembrane region" description="Helical" evidence="6">
    <location>
        <begin position="128"/>
        <end position="145"/>
    </location>
</feature>
<dbReference type="Gene3D" id="1.10.3730.20">
    <property type="match status" value="1"/>
</dbReference>
<evidence type="ECO:0000313" key="9">
    <source>
        <dbReference type="Proteomes" id="UP001501074"/>
    </source>
</evidence>
<dbReference type="SUPFAM" id="SSF103481">
    <property type="entry name" value="Multidrug resistance efflux transporter EmrE"/>
    <property type="match status" value="2"/>
</dbReference>
<dbReference type="InterPro" id="IPR050638">
    <property type="entry name" value="AA-Vitamin_Transporters"/>
</dbReference>
<organism evidence="8 9">
    <name type="scientific">Kineosporia mesophila</name>
    <dbReference type="NCBI Taxonomy" id="566012"/>
    <lineage>
        <taxon>Bacteria</taxon>
        <taxon>Bacillati</taxon>
        <taxon>Actinomycetota</taxon>
        <taxon>Actinomycetes</taxon>
        <taxon>Kineosporiales</taxon>
        <taxon>Kineosporiaceae</taxon>
        <taxon>Kineosporia</taxon>
    </lineage>
</organism>
<comment type="subcellular location">
    <subcellularLocation>
        <location evidence="1">Membrane</location>
        <topology evidence="1">Multi-pass membrane protein</topology>
    </subcellularLocation>
</comment>
<reference evidence="9" key="1">
    <citation type="journal article" date="2019" name="Int. J. Syst. Evol. Microbiol.">
        <title>The Global Catalogue of Microorganisms (GCM) 10K type strain sequencing project: providing services to taxonomists for standard genome sequencing and annotation.</title>
        <authorList>
            <consortium name="The Broad Institute Genomics Platform"/>
            <consortium name="The Broad Institute Genome Sequencing Center for Infectious Disease"/>
            <person name="Wu L."/>
            <person name="Ma J."/>
        </authorList>
    </citation>
    <scope>NUCLEOTIDE SEQUENCE [LARGE SCALE GENOMIC DNA]</scope>
    <source>
        <strain evidence="9">JCM 16902</strain>
    </source>
</reference>
<dbReference type="PANTHER" id="PTHR32322:SF2">
    <property type="entry name" value="EAMA DOMAIN-CONTAINING PROTEIN"/>
    <property type="match status" value="1"/>
</dbReference>
<evidence type="ECO:0000256" key="1">
    <source>
        <dbReference type="ARBA" id="ARBA00004141"/>
    </source>
</evidence>
<proteinExistence type="inferred from homology"/>
<keyword evidence="3 6" id="KW-0812">Transmembrane</keyword>
<evidence type="ECO:0000256" key="6">
    <source>
        <dbReference type="SAM" id="Phobius"/>
    </source>
</evidence>
<sequence length="306" mass="31616">MSRRAVILFLSLGLAWGIPYMFIKVAGEELSPSVLVLARTALAALLLVPITLISRRDRAAVPLVLRHWKAVTAYTVVEVALPWVALNHAEQRLSSSTAAILISAVPVVGVVIALITRRAEKLGLRGGLGLLLGTAGVAALVGLDVNVSDLGAVAEMGVVVMGYAIGPVILSRYLGDLPGLPVVTVSIVLAALIYLPVVLLGPGLPAQVPSGKVLVAVAVLAVVCTATAFLLLFALIGELGPVRATTIVYVNPVVAVIGGALFLGEKVTLWTVLGFALVLTGSYLVNGTRREAAPALPDTGRELQAA</sequence>
<feature type="transmembrane region" description="Helical" evidence="6">
    <location>
        <begin position="247"/>
        <end position="263"/>
    </location>
</feature>
<gene>
    <name evidence="8" type="ORF">GCM10022223_30670</name>
</gene>
<evidence type="ECO:0000259" key="7">
    <source>
        <dbReference type="Pfam" id="PF00892"/>
    </source>
</evidence>
<protein>
    <submittedName>
        <fullName evidence="8">EamA family transporter</fullName>
    </submittedName>
</protein>